<accession>A0A8H3MBK5</accession>
<dbReference type="Proteomes" id="UP000615446">
    <property type="component" value="Unassembled WGS sequence"/>
</dbReference>
<gene>
    <name evidence="1" type="ORF">RCL2_003050600</name>
</gene>
<name>A0A8H3MBK5_9GLOM</name>
<reference evidence="1" key="1">
    <citation type="submission" date="2019-10" db="EMBL/GenBank/DDBJ databases">
        <title>Conservation and host-specific expression of non-tandemly repeated heterogenous ribosome RNA gene in arbuscular mycorrhizal fungi.</title>
        <authorList>
            <person name="Maeda T."/>
            <person name="Kobayashi Y."/>
            <person name="Nakagawa T."/>
            <person name="Ezawa T."/>
            <person name="Yamaguchi K."/>
            <person name="Bino T."/>
            <person name="Nishimoto Y."/>
            <person name="Shigenobu S."/>
            <person name="Kawaguchi M."/>
        </authorList>
    </citation>
    <scope>NUCLEOTIDE SEQUENCE</scope>
    <source>
        <strain evidence="1">HR1</strain>
    </source>
</reference>
<evidence type="ECO:0000313" key="2">
    <source>
        <dbReference type="Proteomes" id="UP000615446"/>
    </source>
</evidence>
<sequence length="102" mass="11978">MVEYTKTQLPYWNSFFQDEVSNDSTNETLKSILNTISDPFKFKSNRNAQDFGPDLDATITSHYFNPSERKHLRQYSAIRELEKSSNELLCEWSIYCGLQLEI</sequence>
<evidence type="ECO:0000313" key="1">
    <source>
        <dbReference type="EMBL" id="GET04199.1"/>
    </source>
</evidence>
<protein>
    <submittedName>
        <fullName evidence="1">Uncharacterized protein</fullName>
    </submittedName>
</protein>
<organism evidence="1 2">
    <name type="scientific">Rhizophagus clarus</name>
    <dbReference type="NCBI Taxonomy" id="94130"/>
    <lineage>
        <taxon>Eukaryota</taxon>
        <taxon>Fungi</taxon>
        <taxon>Fungi incertae sedis</taxon>
        <taxon>Mucoromycota</taxon>
        <taxon>Glomeromycotina</taxon>
        <taxon>Glomeromycetes</taxon>
        <taxon>Glomerales</taxon>
        <taxon>Glomeraceae</taxon>
        <taxon>Rhizophagus</taxon>
    </lineage>
</organism>
<comment type="caution">
    <text evidence="1">The sequence shown here is derived from an EMBL/GenBank/DDBJ whole genome shotgun (WGS) entry which is preliminary data.</text>
</comment>
<dbReference type="AlphaFoldDB" id="A0A8H3MBK5"/>
<proteinExistence type="predicted"/>
<dbReference type="EMBL" id="BLAL01000338">
    <property type="protein sequence ID" value="GET04199.1"/>
    <property type="molecule type" value="Genomic_DNA"/>
</dbReference>